<dbReference type="EMBL" id="KZ150074">
    <property type="protein sequence ID" value="PZC73991.1"/>
    <property type="molecule type" value="Genomic_DNA"/>
</dbReference>
<keyword evidence="3" id="KW-1185">Reference proteome</keyword>
<protein>
    <submittedName>
        <fullName evidence="2">Uncharacterized protein</fullName>
    </submittedName>
</protein>
<evidence type="ECO:0000256" key="1">
    <source>
        <dbReference type="SAM" id="SignalP"/>
    </source>
</evidence>
<dbReference type="OrthoDB" id="7379495at2759"/>
<proteinExistence type="predicted"/>
<name>A0A2W1BI83_HELAM</name>
<evidence type="ECO:0000313" key="2">
    <source>
        <dbReference type="EMBL" id="PZC73991.1"/>
    </source>
</evidence>
<dbReference type="AlphaFoldDB" id="A0A2W1BI83"/>
<feature type="signal peptide" evidence="1">
    <location>
        <begin position="1"/>
        <end position="17"/>
    </location>
</feature>
<feature type="chain" id="PRO_5016142047" evidence="1">
    <location>
        <begin position="18"/>
        <end position="204"/>
    </location>
</feature>
<organism evidence="2 3">
    <name type="scientific">Helicoverpa armigera</name>
    <name type="common">Cotton bollworm</name>
    <name type="synonym">Heliothis armigera</name>
    <dbReference type="NCBI Taxonomy" id="29058"/>
    <lineage>
        <taxon>Eukaryota</taxon>
        <taxon>Metazoa</taxon>
        <taxon>Ecdysozoa</taxon>
        <taxon>Arthropoda</taxon>
        <taxon>Hexapoda</taxon>
        <taxon>Insecta</taxon>
        <taxon>Pterygota</taxon>
        <taxon>Neoptera</taxon>
        <taxon>Endopterygota</taxon>
        <taxon>Lepidoptera</taxon>
        <taxon>Glossata</taxon>
        <taxon>Ditrysia</taxon>
        <taxon>Noctuoidea</taxon>
        <taxon>Noctuidae</taxon>
        <taxon>Heliothinae</taxon>
        <taxon>Helicoverpa</taxon>
    </lineage>
</organism>
<dbReference type="Proteomes" id="UP000249218">
    <property type="component" value="Unassembled WGS sequence"/>
</dbReference>
<sequence length="204" mass="23921">MAYSFFLILFFLGACLLQISLEAAVPKKNKTRHRRVYTLTTVRYPQGPERRFGPYNTPGYNTHHYGPHPRPGYNGPPYYGPNHRPGYNGPHHYGPPYYGPNHRPGYNGPHHYGPHPRPGYHGPYHKGPHHYGSNSRDPENYYKWYDSYFYYDYRVPLHKPKDQLRKDFGMGAQIFLSQIIPIVKNMVFGLQDESKNQFKIRARP</sequence>
<gene>
    <name evidence="2" type="primary">HaOG208449</name>
    <name evidence="2" type="ORF">B5X24_HaOG208449</name>
</gene>
<evidence type="ECO:0000313" key="3">
    <source>
        <dbReference type="Proteomes" id="UP000249218"/>
    </source>
</evidence>
<accession>A0A2W1BI83</accession>
<reference evidence="2 3" key="1">
    <citation type="journal article" date="2017" name="BMC Biol.">
        <title>Genomic innovations, transcriptional plasticity and gene loss underlying the evolution and divergence of two highly polyphagous and invasive Helicoverpa pest species.</title>
        <authorList>
            <person name="Pearce S.L."/>
            <person name="Clarke D.F."/>
            <person name="East P.D."/>
            <person name="Elfekih S."/>
            <person name="Gordon K.H."/>
            <person name="Jermiin L.S."/>
            <person name="McGaughran A."/>
            <person name="Oakeshott J.G."/>
            <person name="Papanikolaou A."/>
            <person name="Perera O.P."/>
            <person name="Rane R.V."/>
            <person name="Richards S."/>
            <person name="Tay W.T."/>
            <person name="Walsh T.K."/>
            <person name="Anderson A."/>
            <person name="Anderson C.J."/>
            <person name="Asgari S."/>
            <person name="Board P.G."/>
            <person name="Bretschneider A."/>
            <person name="Campbell P.M."/>
            <person name="Chertemps T."/>
            <person name="Christeller J.T."/>
            <person name="Coppin C.W."/>
            <person name="Downes S.J."/>
            <person name="Duan G."/>
            <person name="Farnsworth C.A."/>
            <person name="Good R.T."/>
            <person name="Han L.B."/>
            <person name="Han Y.C."/>
            <person name="Hatje K."/>
            <person name="Horne I."/>
            <person name="Huang Y.P."/>
            <person name="Hughes D.S."/>
            <person name="Jacquin-Joly E."/>
            <person name="James W."/>
            <person name="Jhangiani S."/>
            <person name="Kollmar M."/>
            <person name="Kuwar S.S."/>
            <person name="Li S."/>
            <person name="Liu N.Y."/>
            <person name="Maibeche M.T."/>
            <person name="Miller J.R."/>
            <person name="Montagne N."/>
            <person name="Perry T."/>
            <person name="Qu J."/>
            <person name="Song S.V."/>
            <person name="Sutton G.G."/>
            <person name="Vogel H."/>
            <person name="Walenz B.P."/>
            <person name="Xu W."/>
            <person name="Zhang H.J."/>
            <person name="Zou Z."/>
            <person name="Batterham P."/>
            <person name="Edwards O.R."/>
            <person name="Feyereisen R."/>
            <person name="Gibbs R.A."/>
            <person name="Heckel D.G."/>
            <person name="McGrath A."/>
            <person name="Robin C."/>
            <person name="Scherer S.E."/>
            <person name="Worley K.C."/>
            <person name="Wu Y.D."/>
        </authorList>
    </citation>
    <scope>NUCLEOTIDE SEQUENCE [LARGE SCALE GENOMIC DNA]</scope>
    <source>
        <strain evidence="2">Harm_GR_Male_#8</strain>
        <tissue evidence="2">Whole organism</tissue>
    </source>
</reference>
<keyword evidence="1" id="KW-0732">Signal</keyword>